<reference evidence="1 2" key="1">
    <citation type="submission" date="2017-04" db="EMBL/GenBank/DDBJ databases">
        <authorList>
            <person name="Afonso C.L."/>
            <person name="Miller P.J."/>
            <person name="Scott M.A."/>
            <person name="Spackman E."/>
            <person name="Goraichik I."/>
            <person name="Dimitrov K.M."/>
            <person name="Suarez D.L."/>
            <person name="Swayne D.E."/>
        </authorList>
    </citation>
    <scope>NUCLEOTIDE SEQUENCE [LARGE SCALE GENOMIC DNA]</scope>
    <source>
        <strain evidence="1">LMG 28154</strain>
    </source>
</reference>
<accession>A0A238H4P1</accession>
<dbReference type="Proteomes" id="UP000198460">
    <property type="component" value="Unassembled WGS sequence"/>
</dbReference>
<dbReference type="EMBL" id="FXAN01000047">
    <property type="protein sequence ID" value="SMF99973.1"/>
    <property type="molecule type" value="Genomic_DNA"/>
</dbReference>
<sequence>MRARGNGVCGAFSMAKVEMERFKDVDCSIEAGIEFIPVSATFVITDLYAVRTYGLVMVMLKLRKYFKRCYVFENISFAFP</sequence>
<dbReference type="AlphaFoldDB" id="A0A238H4P1"/>
<protein>
    <submittedName>
        <fullName evidence="1">Uncharacterized protein</fullName>
    </submittedName>
</protein>
<evidence type="ECO:0000313" key="2">
    <source>
        <dbReference type="Proteomes" id="UP000198460"/>
    </source>
</evidence>
<gene>
    <name evidence="1" type="ORF">BSIN_3162</name>
</gene>
<proteinExistence type="predicted"/>
<evidence type="ECO:0000313" key="1">
    <source>
        <dbReference type="EMBL" id="SMF99973.1"/>
    </source>
</evidence>
<name>A0A238H4P1_9BURK</name>
<organism evidence="1 2">
    <name type="scientific">Burkholderia singularis</name>
    <dbReference type="NCBI Taxonomy" id="1503053"/>
    <lineage>
        <taxon>Bacteria</taxon>
        <taxon>Pseudomonadati</taxon>
        <taxon>Pseudomonadota</taxon>
        <taxon>Betaproteobacteria</taxon>
        <taxon>Burkholderiales</taxon>
        <taxon>Burkholderiaceae</taxon>
        <taxon>Burkholderia</taxon>
        <taxon>pseudomallei group</taxon>
    </lineage>
</organism>